<gene>
    <name evidence="4" type="ORF">AMET1_0410</name>
</gene>
<evidence type="ECO:0000313" key="5">
    <source>
        <dbReference type="Proteomes" id="UP000195137"/>
    </source>
</evidence>
<keyword evidence="2" id="KW-0812">Transmembrane</keyword>
<feature type="transmembrane region" description="Helical" evidence="2">
    <location>
        <begin position="859"/>
        <end position="881"/>
    </location>
</feature>
<accession>A0A1Y3GBZ0</accession>
<dbReference type="RefSeq" id="WP_086636820.1">
    <property type="nucleotide sequence ID" value="NZ_MRZU01000003.1"/>
</dbReference>
<protein>
    <submittedName>
        <fullName evidence="4">M73 family secreted endopeptidase</fullName>
    </submittedName>
</protein>
<dbReference type="NCBIfam" id="TIGR04088">
    <property type="entry name" value="cognate_SipW"/>
    <property type="match status" value="1"/>
</dbReference>
<organism evidence="4 5">
    <name type="scientific">Methanonatronarchaeum thermophilum</name>
    <dbReference type="NCBI Taxonomy" id="1927129"/>
    <lineage>
        <taxon>Archaea</taxon>
        <taxon>Methanobacteriati</taxon>
        <taxon>Methanobacteriota</taxon>
        <taxon>Methanonatronarchaeia</taxon>
        <taxon>Methanonatronarchaeales</taxon>
        <taxon>Methanonatronarchaeaceae</taxon>
        <taxon>Methanonatronarchaeum</taxon>
    </lineage>
</organism>
<feature type="region of interest" description="Disordered" evidence="1">
    <location>
        <begin position="469"/>
        <end position="510"/>
    </location>
</feature>
<keyword evidence="2" id="KW-1133">Transmembrane helix</keyword>
<evidence type="ECO:0000256" key="1">
    <source>
        <dbReference type="SAM" id="MobiDB-lite"/>
    </source>
</evidence>
<dbReference type="OrthoDB" id="85776at2157"/>
<proteinExistence type="predicted"/>
<dbReference type="InterPro" id="IPR022121">
    <property type="entry name" value="Peptidase_M73_camelysin"/>
</dbReference>
<feature type="compositionally biased region" description="Low complexity" evidence="1">
    <location>
        <begin position="495"/>
        <end position="509"/>
    </location>
</feature>
<evidence type="ECO:0000259" key="3">
    <source>
        <dbReference type="PROSITE" id="PS50866"/>
    </source>
</evidence>
<reference evidence="4 5" key="1">
    <citation type="submission" date="2016-12" db="EMBL/GenBank/DDBJ databases">
        <title>Discovery of methanogenic haloarchaea.</title>
        <authorList>
            <person name="Sorokin D.Y."/>
            <person name="Makarova K.S."/>
            <person name="Abbas B."/>
            <person name="Ferrer M."/>
            <person name="Golyshin P.N."/>
        </authorList>
    </citation>
    <scope>NUCLEOTIDE SEQUENCE [LARGE SCALE GENOMIC DNA]</scope>
    <source>
        <strain evidence="4">AMET1</strain>
    </source>
</reference>
<keyword evidence="5" id="KW-1185">Reference proteome</keyword>
<comment type="caution">
    <text evidence="4">The sequence shown here is derived from an EMBL/GenBank/DDBJ whole genome shotgun (WGS) entry which is preliminary data.</text>
</comment>
<dbReference type="EMBL" id="MRZU01000003">
    <property type="protein sequence ID" value="OUJ18760.1"/>
    <property type="molecule type" value="Genomic_DNA"/>
</dbReference>
<dbReference type="Pfam" id="PF12389">
    <property type="entry name" value="Peptidase_M73"/>
    <property type="match status" value="1"/>
</dbReference>
<dbReference type="PROSITE" id="PS50866">
    <property type="entry name" value="GOLD"/>
    <property type="match status" value="1"/>
</dbReference>
<dbReference type="InterPro" id="IPR023833">
    <property type="entry name" value="Signal_pept_SipW-depend-type"/>
</dbReference>
<evidence type="ECO:0000256" key="2">
    <source>
        <dbReference type="SAM" id="Phobius"/>
    </source>
</evidence>
<dbReference type="Proteomes" id="UP000195137">
    <property type="component" value="Unassembled WGS sequence"/>
</dbReference>
<dbReference type="InterPro" id="IPR009038">
    <property type="entry name" value="GOLD_dom"/>
</dbReference>
<evidence type="ECO:0000313" key="4">
    <source>
        <dbReference type="EMBL" id="OUJ18760.1"/>
    </source>
</evidence>
<sequence>MFSKKALFSVLLIGFIAVAAGVGTYAYFTDVEQGDGVFQAGTIDISVNEMNPWVGNFIFSDMKPCKSLGYADLEIKNVGTNDARIFKLVEVTGYDTGITEFMCPYSGEYFSSAAEWKKEVTLYYDDGLVVDYEINRVDDIHNVTLYTITLDGEQKNVGELVDVGDTAVGLTVGDISGIYMYLGTLASGDTLSVDQSYKLHGDAGNEYQGDEFRFNIKFVALQTNDFESIQNYIDLENAEVVEEEPIETEPKIDFKLSIGELTSKSVELCIKNQGDKINEDAFVNITLKGEWGQAEHQKTISMFADGDLFEDQTACKTLNKTDFAIDMEHNLTKDLNQIKVEIMGVTNTITDFNQTTEEPIEEPIEKPVGDWNLTILDCNKTEAGFEIELKHDSETPLETQTPVNITIANGFEKTTQTTIANINEGDNWTGDQIKFDICKTAFNLNTEQFEEIQTITIEIQNVTSTYEFTVDETNGNGDNEESDENKTNGNGDNDSPGAPTTPTTPSGPSDIGLDLVGLNLGVEFKIALTDMDGEVVEFNCVDEFVSTAGVGNEYQVTLFVTCEDGEPLSGGLVWLLDGSGEYLTHSIVEDWSDSSDVGALELNETGVAQFVFTPNQPVEVSWLLGHEDSANDDKVIVENRCLVAENPGIEIIDEEKDLSSVVLDGELTHDLIVDLANKLKVSLVPADEREMALDDLKIVVTGDIIDETVYTATSLIDGVQTGLIEITPTGVGEKVAEIFVSDKDTMLSEIFEGTAVGQFNSIELMVITKDLELSVDKNDSFLVGEEIDFNVKIDGEPVEGALIYNNGNNATTNQDGVASLTFEEPGIYQIHVEKEFEFNNGVQTIYNEQSIEIEVEEEMMTALMIALPLLIALILLIFALVRRRKVKG</sequence>
<dbReference type="AlphaFoldDB" id="A0A1Y3GBZ0"/>
<feature type="domain" description="GOLD" evidence="3">
    <location>
        <begin position="743"/>
        <end position="857"/>
    </location>
</feature>
<keyword evidence="2" id="KW-0472">Membrane</keyword>
<name>A0A1Y3GBZ0_9EURY</name>